<evidence type="ECO:0000256" key="6">
    <source>
        <dbReference type="HAMAP-Rule" id="MF_00167"/>
    </source>
</evidence>
<evidence type="ECO:0000256" key="3">
    <source>
        <dbReference type="ARBA" id="ARBA00022845"/>
    </source>
</evidence>
<evidence type="ECO:0000313" key="8">
    <source>
        <dbReference type="Proteomes" id="UP000267187"/>
    </source>
</evidence>
<evidence type="ECO:0000256" key="2">
    <source>
        <dbReference type="ARBA" id="ARBA00022491"/>
    </source>
</evidence>
<comment type="caution">
    <text evidence="7">The sequence shown here is derived from an EMBL/GenBank/DDBJ whole genome shotgun (WGS) entry which is preliminary data.</text>
</comment>
<name>A0A3M0A349_9GAMM</name>
<dbReference type="NCBIfam" id="NF002469">
    <property type="entry name" value="PRK01712.1"/>
    <property type="match status" value="1"/>
</dbReference>
<comment type="subunit">
    <text evidence="6">Homodimer; the beta-strands of each monomer intercalate to form a hydrophobic core, while the alpha-helices form wings that extend away from the core.</text>
</comment>
<dbReference type="PANTHER" id="PTHR34984:SF1">
    <property type="entry name" value="CARBON STORAGE REGULATOR"/>
    <property type="match status" value="1"/>
</dbReference>
<keyword evidence="5 6" id="KW-0010">Activator</keyword>
<keyword evidence="3 6" id="KW-0810">Translation regulation</keyword>
<reference evidence="7 8" key="1">
    <citation type="submission" date="2018-10" db="EMBL/GenBank/DDBJ databases">
        <title>Genomic Encyclopedia of Type Strains, Phase IV (KMG-IV): sequencing the most valuable type-strain genomes for metagenomic binning, comparative biology and taxonomic classification.</title>
        <authorList>
            <person name="Goeker M."/>
        </authorList>
    </citation>
    <scope>NUCLEOTIDE SEQUENCE [LARGE SCALE GENOMIC DNA]</scope>
    <source>
        <strain evidence="7 8">DSM 25080</strain>
    </source>
</reference>
<gene>
    <name evidence="6" type="primary">csrA</name>
    <name evidence="7" type="ORF">DFR27_1844</name>
</gene>
<dbReference type="EMBL" id="REFJ01000004">
    <property type="protein sequence ID" value="RMA79403.1"/>
    <property type="molecule type" value="Genomic_DNA"/>
</dbReference>
<dbReference type="SUPFAM" id="SSF117130">
    <property type="entry name" value="CsrA-like"/>
    <property type="match status" value="1"/>
</dbReference>
<dbReference type="PANTHER" id="PTHR34984">
    <property type="entry name" value="CARBON STORAGE REGULATOR"/>
    <property type="match status" value="1"/>
</dbReference>
<proteinExistence type="inferred from homology"/>
<evidence type="ECO:0000256" key="1">
    <source>
        <dbReference type="ARBA" id="ARBA00022490"/>
    </source>
</evidence>
<dbReference type="HAMAP" id="MF_00167">
    <property type="entry name" value="CsrA"/>
    <property type="match status" value="1"/>
</dbReference>
<keyword evidence="2 6" id="KW-0678">Repressor</keyword>
<keyword evidence="1 6" id="KW-0963">Cytoplasm</keyword>
<dbReference type="Proteomes" id="UP000267187">
    <property type="component" value="Unassembled WGS sequence"/>
</dbReference>
<comment type="similarity">
    <text evidence="6">Belongs to the CsrA/RsmA family.</text>
</comment>
<organism evidence="7 8">
    <name type="scientific">Umboniibacter marinipuniceus</name>
    <dbReference type="NCBI Taxonomy" id="569599"/>
    <lineage>
        <taxon>Bacteria</taxon>
        <taxon>Pseudomonadati</taxon>
        <taxon>Pseudomonadota</taxon>
        <taxon>Gammaproteobacteria</taxon>
        <taxon>Cellvibrionales</taxon>
        <taxon>Cellvibrionaceae</taxon>
        <taxon>Umboniibacter</taxon>
    </lineage>
</organism>
<evidence type="ECO:0000256" key="4">
    <source>
        <dbReference type="ARBA" id="ARBA00022884"/>
    </source>
</evidence>
<dbReference type="GO" id="GO:0005829">
    <property type="term" value="C:cytosol"/>
    <property type="evidence" value="ECO:0007669"/>
    <property type="project" value="TreeGrafter"/>
</dbReference>
<dbReference type="GO" id="GO:0006402">
    <property type="term" value="P:mRNA catabolic process"/>
    <property type="evidence" value="ECO:0007669"/>
    <property type="project" value="InterPro"/>
</dbReference>
<dbReference type="RefSeq" id="WP_121877159.1">
    <property type="nucleotide sequence ID" value="NZ_REFJ01000004.1"/>
</dbReference>
<dbReference type="OrthoDB" id="9809061at2"/>
<dbReference type="GO" id="GO:0006109">
    <property type="term" value="P:regulation of carbohydrate metabolic process"/>
    <property type="evidence" value="ECO:0007669"/>
    <property type="project" value="UniProtKB-UniRule"/>
</dbReference>
<evidence type="ECO:0000313" key="7">
    <source>
        <dbReference type="EMBL" id="RMA79403.1"/>
    </source>
</evidence>
<dbReference type="AlphaFoldDB" id="A0A3M0A349"/>
<dbReference type="GO" id="GO:0045947">
    <property type="term" value="P:negative regulation of translational initiation"/>
    <property type="evidence" value="ECO:0007669"/>
    <property type="project" value="UniProtKB-UniRule"/>
</dbReference>
<keyword evidence="4 6" id="KW-0694">RNA-binding</keyword>
<comment type="function">
    <text evidence="6">A key translational regulator that binds mRNA to regulate translation initiation and/or mRNA stability. Mediates global changes in gene expression, shifting from rapid growth to stress survival by linking envelope stress, the stringent response and the catabolite repression systems. Usually binds in the 5'-UTR; binding at or near the Shine-Dalgarno sequence prevents ribosome-binding, repressing translation, binding elsewhere in the 5'-UTR can activate translation and/or stabilize the mRNA. Its function is antagonized by small RNA(s).</text>
</comment>
<dbReference type="GO" id="GO:0045948">
    <property type="term" value="P:positive regulation of translational initiation"/>
    <property type="evidence" value="ECO:0007669"/>
    <property type="project" value="UniProtKB-UniRule"/>
</dbReference>
<evidence type="ECO:0000256" key="5">
    <source>
        <dbReference type="ARBA" id="ARBA00023159"/>
    </source>
</evidence>
<keyword evidence="8" id="KW-1185">Reference proteome</keyword>
<protein>
    <recommendedName>
        <fullName evidence="6">Translational regulator CsrA</fullName>
    </recommendedName>
    <alternativeName>
        <fullName evidence="6">Carbon storage regulator</fullName>
    </alternativeName>
</protein>
<accession>A0A3M0A349</accession>
<sequence length="67" mass="7573">MLILTRKIGERLVIGDDVVVSVLGCRGNQVRLGIEAPRDVSVHREEIYERIQNEDDDIEPSELIVNS</sequence>
<comment type="subcellular location">
    <subcellularLocation>
        <location evidence="6">Cytoplasm</location>
    </subcellularLocation>
</comment>
<dbReference type="GO" id="GO:0048027">
    <property type="term" value="F:mRNA 5'-UTR binding"/>
    <property type="evidence" value="ECO:0007669"/>
    <property type="project" value="UniProtKB-UniRule"/>
</dbReference>
<dbReference type="FunFam" id="2.60.40.4380:FF:000002">
    <property type="entry name" value="Translational regulator CsrA"/>
    <property type="match status" value="1"/>
</dbReference>
<dbReference type="InterPro" id="IPR036107">
    <property type="entry name" value="CsrA_sf"/>
</dbReference>
<dbReference type="Pfam" id="PF02599">
    <property type="entry name" value="CsrA"/>
    <property type="match status" value="1"/>
</dbReference>
<dbReference type="Gene3D" id="2.60.40.4380">
    <property type="entry name" value="Translational regulator CsrA"/>
    <property type="match status" value="1"/>
</dbReference>
<dbReference type="InterPro" id="IPR003751">
    <property type="entry name" value="CsrA"/>
</dbReference>
<dbReference type="NCBIfam" id="TIGR00202">
    <property type="entry name" value="csrA"/>
    <property type="match status" value="1"/>
</dbReference>